<evidence type="ECO:0000313" key="2">
    <source>
        <dbReference type="EMBL" id="GBO19766.1"/>
    </source>
</evidence>
<comment type="caution">
    <text evidence="2">The sequence shown here is derived from an EMBL/GenBank/DDBJ whole genome shotgun (WGS) entry which is preliminary data.</text>
</comment>
<protein>
    <submittedName>
        <fullName evidence="2">Uncharacterized protein</fullName>
    </submittedName>
</protein>
<name>A0A4Y2V6R5_ARAVE</name>
<organism evidence="2 3">
    <name type="scientific">Araneus ventricosus</name>
    <name type="common">Orbweaver spider</name>
    <name type="synonym">Epeira ventricosa</name>
    <dbReference type="NCBI Taxonomy" id="182803"/>
    <lineage>
        <taxon>Eukaryota</taxon>
        <taxon>Metazoa</taxon>
        <taxon>Ecdysozoa</taxon>
        <taxon>Arthropoda</taxon>
        <taxon>Chelicerata</taxon>
        <taxon>Arachnida</taxon>
        <taxon>Araneae</taxon>
        <taxon>Araneomorphae</taxon>
        <taxon>Entelegynae</taxon>
        <taxon>Araneoidea</taxon>
        <taxon>Araneidae</taxon>
        <taxon>Araneus</taxon>
    </lineage>
</organism>
<dbReference type="EMBL" id="BGPR01043202">
    <property type="protein sequence ID" value="GBO19766.1"/>
    <property type="molecule type" value="Genomic_DNA"/>
</dbReference>
<feature type="compositionally biased region" description="Polar residues" evidence="1">
    <location>
        <begin position="1"/>
        <end position="19"/>
    </location>
</feature>
<proteinExistence type="predicted"/>
<dbReference type="AlphaFoldDB" id="A0A4Y2V6R5"/>
<gene>
    <name evidence="2" type="ORF">AVEN_93041_1</name>
</gene>
<dbReference type="Proteomes" id="UP000499080">
    <property type="component" value="Unassembled WGS sequence"/>
</dbReference>
<evidence type="ECO:0000313" key="3">
    <source>
        <dbReference type="Proteomes" id="UP000499080"/>
    </source>
</evidence>
<accession>A0A4Y2V6R5</accession>
<sequence length="93" mass="10340">MDQHSYRSASNSLLASTADRTPKTFALQGDPGRSTFTPSIKLSPYIVSPRYREDSSTFEIPYFVAKMVAKVRRPNVADDSHPILIPVKLSSQP</sequence>
<feature type="region of interest" description="Disordered" evidence="1">
    <location>
        <begin position="1"/>
        <end position="32"/>
    </location>
</feature>
<reference evidence="2 3" key="1">
    <citation type="journal article" date="2019" name="Sci. Rep.">
        <title>Orb-weaving spider Araneus ventricosus genome elucidates the spidroin gene catalogue.</title>
        <authorList>
            <person name="Kono N."/>
            <person name="Nakamura H."/>
            <person name="Ohtoshi R."/>
            <person name="Moran D.A.P."/>
            <person name="Shinohara A."/>
            <person name="Yoshida Y."/>
            <person name="Fujiwara M."/>
            <person name="Mori M."/>
            <person name="Tomita M."/>
            <person name="Arakawa K."/>
        </authorList>
    </citation>
    <scope>NUCLEOTIDE SEQUENCE [LARGE SCALE GENOMIC DNA]</scope>
</reference>
<keyword evidence="3" id="KW-1185">Reference proteome</keyword>
<evidence type="ECO:0000256" key="1">
    <source>
        <dbReference type="SAM" id="MobiDB-lite"/>
    </source>
</evidence>